<dbReference type="AlphaFoldDB" id="A0A4D6LFD0"/>
<organism evidence="1 2">
    <name type="scientific">Vigna unguiculata</name>
    <name type="common">Cowpea</name>
    <dbReference type="NCBI Taxonomy" id="3917"/>
    <lineage>
        <taxon>Eukaryota</taxon>
        <taxon>Viridiplantae</taxon>
        <taxon>Streptophyta</taxon>
        <taxon>Embryophyta</taxon>
        <taxon>Tracheophyta</taxon>
        <taxon>Spermatophyta</taxon>
        <taxon>Magnoliopsida</taxon>
        <taxon>eudicotyledons</taxon>
        <taxon>Gunneridae</taxon>
        <taxon>Pentapetalae</taxon>
        <taxon>rosids</taxon>
        <taxon>fabids</taxon>
        <taxon>Fabales</taxon>
        <taxon>Fabaceae</taxon>
        <taxon>Papilionoideae</taxon>
        <taxon>50 kb inversion clade</taxon>
        <taxon>NPAAA clade</taxon>
        <taxon>indigoferoid/millettioid clade</taxon>
        <taxon>Phaseoleae</taxon>
        <taxon>Vigna</taxon>
    </lineage>
</organism>
<accession>A0A4D6LFD0</accession>
<dbReference type="Proteomes" id="UP000501690">
    <property type="component" value="Linkage Group LG3"/>
</dbReference>
<protein>
    <submittedName>
        <fullName evidence="1">Uncharacterized protein</fullName>
    </submittedName>
</protein>
<reference evidence="1 2" key="1">
    <citation type="submission" date="2019-04" db="EMBL/GenBank/DDBJ databases">
        <title>An improved genome assembly and genetic linkage map for asparagus bean, Vigna unguiculata ssp. sesquipedialis.</title>
        <authorList>
            <person name="Xia Q."/>
            <person name="Zhang R."/>
            <person name="Dong Y."/>
        </authorList>
    </citation>
    <scope>NUCLEOTIDE SEQUENCE [LARGE SCALE GENOMIC DNA]</scope>
    <source>
        <tissue evidence="1">Leaf</tissue>
    </source>
</reference>
<dbReference type="EMBL" id="CP039347">
    <property type="protein sequence ID" value="QCD87332.1"/>
    <property type="molecule type" value="Genomic_DNA"/>
</dbReference>
<name>A0A4D6LFD0_VIGUN</name>
<gene>
    <name evidence="1" type="ORF">DEO72_LG3g1866</name>
</gene>
<evidence type="ECO:0000313" key="2">
    <source>
        <dbReference type="Proteomes" id="UP000501690"/>
    </source>
</evidence>
<sequence>MAPSDVRCPLGSLEAFFAWQLVWNAIQFLIKQTLCFACFGCAWSTRLWVISQGSDAGAFFELWLRIASVPACVLQVVACRLDSNDSLRLSTKDIKHGSHGGGHV</sequence>
<proteinExistence type="predicted"/>
<evidence type="ECO:0000313" key="1">
    <source>
        <dbReference type="EMBL" id="QCD87332.1"/>
    </source>
</evidence>
<keyword evidence="2" id="KW-1185">Reference proteome</keyword>